<dbReference type="OrthoDB" id="5279008at2759"/>
<protein>
    <submittedName>
        <fullName evidence="3">F-box domain-containing protein</fullName>
    </submittedName>
</protein>
<dbReference type="AlphaFoldDB" id="A0A8H6NQ94"/>
<feature type="region of interest" description="Disordered" evidence="1">
    <location>
        <begin position="1"/>
        <end position="41"/>
    </location>
</feature>
<feature type="compositionally biased region" description="Polar residues" evidence="1">
    <location>
        <begin position="535"/>
        <end position="559"/>
    </location>
</feature>
<feature type="domain" description="F-box" evidence="2">
    <location>
        <begin position="43"/>
        <end position="92"/>
    </location>
</feature>
<dbReference type="PROSITE" id="PS50181">
    <property type="entry name" value="FBOX"/>
    <property type="match status" value="1"/>
</dbReference>
<comment type="caution">
    <text evidence="3">The sequence shown here is derived from an EMBL/GenBank/DDBJ whole genome shotgun (WGS) entry which is preliminary data.</text>
</comment>
<dbReference type="CDD" id="cd09917">
    <property type="entry name" value="F-box_SF"/>
    <property type="match status" value="1"/>
</dbReference>
<evidence type="ECO:0000256" key="1">
    <source>
        <dbReference type="SAM" id="MobiDB-lite"/>
    </source>
</evidence>
<feature type="compositionally biased region" description="Acidic residues" evidence="1">
    <location>
        <begin position="501"/>
        <end position="528"/>
    </location>
</feature>
<dbReference type="Proteomes" id="UP000639643">
    <property type="component" value="Unassembled WGS sequence"/>
</dbReference>
<name>A0A8H6NQ94_9PEZI</name>
<dbReference type="InterPro" id="IPR036047">
    <property type="entry name" value="F-box-like_dom_sf"/>
</dbReference>
<dbReference type="InterPro" id="IPR001810">
    <property type="entry name" value="F-box_dom"/>
</dbReference>
<proteinExistence type="predicted"/>
<gene>
    <name evidence="3" type="ORF">CMUS01_03860</name>
</gene>
<evidence type="ECO:0000259" key="2">
    <source>
        <dbReference type="PROSITE" id="PS50181"/>
    </source>
</evidence>
<keyword evidence="4" id="KW-1185">Reference proteome</keyword>
<evidence type="ECO:0000313" key="4">
    <source>
        <dbReference type="Proteomes" id="UP000639643"/>
    </source>
</evidence>
<dbReference type="SUPFAM" id="SSF52047">
    <property type="entry name" value="RNI-like"/>
    <property type="match status" value="1"/>
</dbReference>
<sequence length="565" mass="62869">MSQPTSSPSALPTTAALTTAAPTTAAPTTAAPTIASPSDPQAASDFNKIPLEVLLRISSSLTTPELGNLRLTCRSIEQSLFNTFMREFFTKRQFMLTEDSLQALVGISKSRLSDCLDHVIIGLNCFPAQYFSSGQEVRANRYRKAHADHLTLVHSGQDVAMLAEAFRNLKNLHTVGIRDYNSRERQKRDGNHASWSSYGATTLWKETGVDLLRNTNLEEAQQYANKVIITLFAALGDAGARPKAFEYLRKKDGVPTDDGFNLFPNYLKPKVAPVLEGLETLMLVVNVGSGPGRTTTGGSRPQHDYLLRHFLGYLPNLKHLRLNFHSIRAGVMEPVEDFINWLGTPVPHDAVPATPSDGPLLHPAPPVAFPHLEELNLGFIDLAPRVLLNAIRKFAPCLKRLELWRVTLWNKAAEDPNARDLIRTNLWAQTLKALREIPHLELDHVKIGQPNQRTLMMYTRAWFHRKDGPPDEKLMVQEYTGIDWKHYVGELAARVKVEAPPEPESDSDENDDDDDVDDSLESADDLMDGEYAQIPSFTNPSTSHPPVLTSSCQLMNQTMKKNDGA</sequence>
<feature type="compositionally biased region" description="Low complexity" evidence="1">
    <location>
        <begin position="1"/>
        <end position="38"/>
    </location>
</feature>
<evidence type="ECO:0000313" key="3">
    <source>
        <dbReference type="EMBL" id="KAF6840559.1"/>
    </source>
</evidence>
<reference evidence="3" key="1">
    <citation type="journal article" date="2020" name="Phytopathology">
        <title>Genome Sequence Resources of Colletotrichum truncatum, C. plurivorum, C. musicola, and C. sojae: Four Species Pathogenic to Soybean (Glycine max).</title>
        <authorList>
            <person name="Rogerio F."/>
            <person name="Boufleur T.R."/>
            <person name="Ciampi-Guillardi M."/>
            <person name="Sukno S.A."/>
            <person name="Thon M.R."/>
            <person name="Massola Junior N.S."/>
            <person name="Baroncelli R."/>
        </authorList>
    </citation>
    <scope>NUCLEOTIDE SEQUENCE</scope>
    <source>
        <strain evidence="3">LFN0074</strain>
    </source>
</reference>
<organism evidence="3 4">
    <name type="scientific">Colletotrichum musicola</name>
    <dbReference type="NCBI Taxonomy" id="2175873"/>
    <lineage>
        <taxon>Eukaryota</taxon>
        <taxon>Fungi</taxon>
        <taxon>Dikarya</taxon>
        <taxon>Ascomycota</taxon>
        <taxon>Pezizomycotina</taxon>
        <taxon>Sordariomycetes</taxon>
        <taxon>Hypocreomycetidae</taxon>
        <taxon>Glomerellales</taxon>
        <taxon>Glomerellaceae</taxon>
        <taxon>Colletotrichum</taxon>
        <taxon>Colletotrichum orchidearum species complex</taxon>
    </lineage>
</organism>
<dbReference type="SUPFAM" id="SSF81383">
    <property type="entry name" value="F-box domain"/>
    <property type="match status" value="1"/>
</dbReference>
<dbReference type="EMBL" id="WIGM01000098">
    <property type="protein sequence ID" value="KAF6840559.1"/>
    <property type="molecule type" value="Genomic_DNA"/>
</dbReference>
<feature type="region of interest" description="Disordered" evidence="1">
    <location>
        <begin position="497"/>
        <end position="565"/>
    </location>
</feature>
<accession>A0A8H6NQ94</accession>